<evidence type="ECO:0000313" key="1">
    <source>
        <dbReference type="EMBL" id="AEI92309.1"/>
    </source>
</evidence>
<accession>F7ZGK9</accession>
<dbReference type="Proteomes" id="UP000001353">
    <property type="component" value="Chromosome"/>
</dbReference>
<dbReference type="eggNOG" id="ENOG502ZBDK">
    <property type="taxonomic scope" value="Bacteria"/>
</dbReference>
<gene>
    <name evidence="1" type="ordered locus">RLO149_c002790</name>
</gene>
<name>F7ZGK9_ROSLO</name>
<dbReference type="HOGENOM" id="CLU_567285_0_0_5"/>
<protein>
    <submittedName>
        <fullName evidence="1">Uncharacterized protein</fullName>
    </submittedName>
</protein>
<evidence type="ECO:0000313" key="2">
    <source>
        <dbReference type="Proteomes" id="UP000001353"/>
    </source>
</evidence>
<keyword evidence="2" id="KW-1185">Reference proteome</keyword>
<dbReference type="AlphaFoldDB" id="F7ZGK9"/>
<dbReference type="EMBL" id="CP002623">
    <property type="protein sequence ID" value="AEI92309.1"/>
    <property type="molecule type" value="Genomic_DNA"/>
</dbReference>
<reference evidence="1 2" key="1">
    <citation type="journal article" date="2011" name="BMC Genomics">
        <title>Comparative genome analysis and genome-guided physiological analysis of Roseobacter litoralis.</title>
        <authorList>
            <person name="Kalhoefer D."/>
            <person name="Thole S."/>
            <person name="Voget S."/>
            <person name="Lehmann R."/>
            <person name="Liesegang H."/>
            <person name="Wollher A."/>
            <person name="Daniel R."/>
            <person name="Simon M."/>
            <person name="Brinkhoff T."/>
        </authorList>
    </citation>
    <scope>NUCLEOTIDE SEQUENCE [LARGE SCALE GENOMIC DNA]</scope>
    <source>
        <strain evidence="2">ATCC 49566 / DSM 6996 / JCM 21268 / NBRC 15278 / OCh 149</strain>
    </source>
</reference>
<dbReference type="KEGG" id="rli:RLO149_c002790"/>
<proteinExistence type="predicted"/>
<organism evidence="1 2">
    <name type="scientific">Roseobacter litoralis (strain ATCC 49566 / DSM 6996 / JCM 21268 / NBRC 15278 / OCh 149)</name>
    <dbReference type="NCBI Taxonomy" id="391595"/>
    <lineage>
        <taxon>Bacteria</taxon>
        <taxon>Pseudomonadati</taxon>
        <taxon>Pseudomonadota</taxon>
        <taxon>Alphaproteobacteria</taxon>
        <taxon>Rhodobacterales</taxon>
        <taxon>Roseobacteraceae</taxon>
        <taxon>Roseobacter</taxon>
    </lineage>
</organism>
<sequence length="481" mass="51820">MWFGGAVKVDQKVEITDQQSAQAWLDTQDHQTQVWFAARCALRALPGLGSWEEATSNGLAVLTLRSALVSAATATCPAAELHGLANAAANAFFAGAAFSGAPPVARSTVAATRAATRSATNSTAATTGASVAFSATDVAAINSAVEFSAASTAAAASAAVRSTATFDSNLPGNWEALWPKVAQPDGLKTGWETLKAQWDADDADWSFWVEWYEAILNGTPMPWDLTHRIALEITDAEWKAGQIVVAGRIAEIIQSYKTNVGPRLVLNSDGLWDVEDDVAVPEEPMSFAISQVEINLVAALSAGNGLSETSGETILIRSACTTYRGQASVVATCFWNACMALQRNIGDVYPDDAALIGLQNVLYTSVEELCAQDTLIRDRIAKLAALETRRMPTPSEKEDLKAVPEAMKKDLTEDAFRQLSDAVETVVNEDKPPKVWRARLVNWLTTLGQGIDKGQKHEKRATWLLKLGRKIAGWFFEMDEQ</sequence>
<dbReference type="STRING" id="391595.RLO149_c002790"/>